<evidence type="ECO:0000256" key="7">
    <source>
        <dbReference type="ARBA" id="ARBA00022729"/>
    </source>
</evidence>
<evidence type="ECO:0000256" key="14">
    <source>
        <dbReference type="SAM" id="MobiDB-lite"/>
    </source>
</evidence>
<gene>
    <name evidence="15" type="ORF">K452DRAFT_232407</name>
</gene>
<evidence type="ECO:0000256" key="3">
    <source>
        <dbReference type="ARBA" id="ARBA00004613"/>
    </source>
</evidence>
<keyword evidence="6 13" id="KW-0964">Secreted</keyword>
<keyword evidence="10" id="KW-0119">Carbohydrate metabolism</keyword>
<sequence length="270" mass="27586">MIPRNDKYALQGFPGAERAVYAAHAVRAATPVATPPTTPAAGGSSGSAVTTFPQSSGSSQLSEPMTVTAFDGGMKAFGRGVDCTGQDEGGDSDAVFEVADGGSLSNVIIAADQTEGVHCAGECTIENVWWVAVCEDALSFKGNAGNSQVKGGGAKGAEDKVIQHNGGGSVSISNFYVEDFGKLYRSCGNCDEMSERHVTMSGIVAKGGKELAGINSNYGDTATITDSCATDVDDICVEFNGTDNNDEEPTEKGSGPSSACKYTQADVGSC</sequence>
<keyword evidence="16" id="KW-1185">Reference proteome</keyword>
<dbReference type="InterPro" id="IPR012334">
    <property type="entry name" value="Pectin_lyas_fold"/>
</dbReference>
<dbReference type="Pfam" id="PF03211">
    <property type="entry name" value="Pectate_lyase"/>
    <property type="match status" value="1"/>
</dbReference>
<evidence type="ECO:0000256" key="4">
    <source>
        <dbReference type="ARBA" id="ARBA00006463"/>
    </source>
</evidence>
<evidence type="ECO:0000256" key="11">
    <source>
        <dbReference type="ARBA" id="ARBA00023326"/>
    </source>
</evidence>
<evidence type="ECO:0000256" key="6">
    <source>
        <dbReference type="ARBA" id="ARBA00022525"/>
    </source>
</evidence>
<dbReference type="PANTHER" id="PTHR33407:SF11">
    <property type="entry name" value="PECTATE LYASE H-RELATED"/>
    <property type="match status" value="1"/>
</dbReference>
<evidence type="ECO:0000256" key="2">
    <source>
        <dbReference type="ARBA" id="ARBA00001913"/>
    </source>
</evidence>
<dbReference type="InterPro" id="IPR011050">
    <property type="entry name" value="Pectin_lyase_fold/virulence"/>
</dbReference>
<evidence type="ECO:0000256" key="9">
    <source>
        <dbReference type="ARBA" id="ARBA00023239"/>
    </source>
</evidence>
<name>A0A6A6B8B5_9PEZI</name>
<comment type="subcellular location">
    <subcellularLocation>
        <location evidence="3 13">Secreted</location>
    </subcellularLocation>
</comment>
<dbReference type="GO" id="GO:0005576">
    <property type="term" value="C:extracellular region"/>
    <property type="evidence" value="ECO:0007669"/>
    <property type="project" value="UniProtKB-SubCell"/>
</dbReference>
<keyword evidence="11" id="KW-0624">Polysaccharide degradation</keyword>
<dbReference type="GO" id="GO:0045490">
    <property type="term" value="P:pectin catabolic process"/>
    <property type="evidence" value="ECO:0007669"/>
    <property type="project" value="TreeGrafter"/>
</dbReference>
<dbReference type="EMBL" id="ML995493">
    <property type="protein sequence ID" value="KAF2139444.1"/>
    <property type="molecule type" value="Genomic_DNA"/>
</dbReference>
<keyword evidence="7" id="KW-0732">Signal</keyword>
<keyword evidence="8 13" id="KW-0106">Calcium</keyword>
<feature type="region of interest" description="Disordered" evidence="14">
    <location>
        <begin position="32"/>
        <end position="63"/>
    </location>
</feature>
<dbReference type="OrthoDB" id="441042at2759"/>
<dbReference type="RefSeq" id="XP_033395157.1">
    <property type="nucleotide sequence ID" value="XM_033537230.1"/>
</dbReference>
<dbReference type="GO" id="GO:0030570">
    <property type="term" value="F:pectate lyase activity"/>
    <property type="evidence" value="ECO:0007669"/>
    <property type="project" value="UniProtKB-UniRule"/>
</dbReference>
<comment type="cofactor">
    <cofactor evidence="2 13">
        <name>Ca(2+)</name>
        <dbReference type="ChEBI" id="CHEBI:29108"/>
    </cofactor>
</comment>
<evidence type="ECO:0000313" key="16">
    <source>
        <dbReference type="Proteomes" id="UP000799438"/>
    </source>
</evidence>
<organism evidence="15 16">
    <name type="scientific">Aplosporella prunicola CBS 121167</name>
    <dbReference type="NCBI Taxonomy" id="1176127"/>
    <lineage>
        <taxon>Eukaryota</taxon>
        <taxon>Fungi</taxon>
        <taxon>Dikarya</taxon>
        <taxon>Ascomycota</taxon>
        <taxon>Pezizomycotina</taxon>
        <taxon>Dothideomycetes</taxon>
        <taxon>Dothideomycetes incertae sedis</taxon>
        <taxon>Botryosphaeriales</taxon>
        <taxon>Aplosporellaceae</taxon>
        <taxon>Aplosporella</taxon>
    </lineage>
</organism>
<dbReference type="SUPFAM" id="SSF51126">
    <property type="entry name" value="Pectin lyase-like"/>
    <property type="match status" value="1"/>
</dbReference>
<feature type="region of interest" description="Disordered" evidence="14">
    <location>
        <begin position="241"/>
        <end position="270"/>
    </location>
</feature>
<comment type="catalytic activity">
    <reaction evidence="1 13">
        <text>Eliminative cleavage of (1-&gt;4)-alpha-D-galacturonan to give oligosaccharides with 4-deoxy-alpha-D-galact-4-enuronosyl groups at their non-reducing ends.</text>
        <dbReference type="EC" id="4.2.2.2"/>
    </reaction>
</comment>
<feature type="compositionally biased region" description="Low complexity" evidence="14">
    <location>
        <begin position="39"/>
        <end position="51"/>
    </location>
</feature>
<accession>A0A6A6B8B5</accession>
<evidence type="ECO:0000256" key="8">
    <source>
        <dbReference type="ARBA" id="ARBA00022837"/>
    </source>
</evidence>
<evidence type="ECO:0000256" key="5">
    <source>
        <dbReference type="ARBA" id="ARBA00012272"/>
    </source>
</evidence>
<dbReference type="InterPro" id="IPR004898">
    <property type="entry name" value="Pectate_lyase_PlyH/PlyE-like"/>
</dbReference>
<comment type="similarity">
    <text evidence="4 13">Belongs to the polysaccharide lyase 3 family.</text>
</comment>
<dbReference type="Gene3D" id="2.160.20.10">
    <property type="entry name" value="Single-stranded right-handed beta-helix, Pectin lyase-like"/>
    <property type="match status" value="1"/>
</dbReference>
<evidence type="ECO:0000256" key="12">
    <source>
        <dbReference type="ARBA" id="ARBA00025679"/>
    </source>
</evidence>
<comment type="function">
    <text evidence="12 13">Pectinolytic enzyme consist of four classes of enzymes: pectin lyase, polygalacturonase, pectin methylesterase and rhamnogalacturonase. Among pectinolytic enzymes, pectin lyase is the most important in depolymerization of pectin, since it cleaves internal glycosidic bonds of highly methylated pectins. Favors pectate, the anion, over pectin, the methyl ester.</text>
</comment>
<dbReference type="GeneID" id="54294726"/>
<evidence type="ECO:0000256" key="13">
    <source>
        <dbReference type="RuleBase" id="RU367009"/>
    </source>
</evidence>
<evidence type="ECO:0000313" key="15">
    <source>
        <dbReference type="EMBL" id="KAF2139444.1"/>
    </source>
</evidence>
<dbReference type="AlphaFoldDB" id="A0A6A6B8B5"/>
<evidence type="ECO:0000256" key="1">
    <source>
        <dbReference type="ARBA" id="ARBA00000695"/>
    </source>
</evidence>
<feature type="compositionally biased region" description="Polar residues" evidence="14">
    <location>
        <begin position="52"/>
        <end position="63"/>
    </location>
</feature>
<dbReference type="Proteomes" id="UP000799438">
    <property type="component" value="Unassembled WGS sequence"/>
</dbReference>
<dbReference type="EC" id="4.2.2.2" evidence="5 13"/>
<protein>
    <recommendedName>
        <fullName evidence="5 13">Pectate lyase</fullName>
        <ecNumber evidence="5 13">4.2.2.2</ecNumber>
    </recommendedName>
</protein>
<keyword evidence="9 13" id="KW-0456">Lyase</keyword>
<reference evidence="15" key="1">
    <citation type="journal article" date="2020" name="Stud. Mycol.">
        <title>101 Dothideomycetes genomes: a test case for predicting lifestyles and emergence of pathogens.</title>
        <authorList>
            <person name="Haridas S."/>
            <person name="Albert R."/>
            <person name="Binder M."/>
            <person name="Bloem J."/>
            <person name="Labutti K."/>
            <person name="Salamov A."/>
            <person name="Andreopoulos B."/>
            <person name="Baker S."/>
            <person name="Barry K."/>
            <person name="Bills G."/>
            <person name="Bluhm B."/>
            <person name="Cannon C."/>
            <person name="Castanera R."/>
            <person name="Culley D."/>
            <person name="Daum C."/>
            <person name="Ezra D."/>
            <person name="Gonzalez J."/>
            <person name="Henrissat B."/>
            <person name="Kuo A."/>
            <person name="Liang C."/>
            <person name="Lipzen A."/>
            <person name="Lutzoni F."/>
            <person name="Magnuson J."/>
            <person name="Mondo S."/>
            <person name="Nolan M."/>
            <person name="Ohm R."/>
            <person name="Pangilinan J."/>
            <person name="Park H.-J."/>
            <person name="Ramirez L."/>
            <person name="Alfaro M."/>
            <person name="Sun H."/>
            <person name="Tritt A."/>
            <person name="Yoshinaga Y."/>
            <person name="Zwiers L.-H."/>
            <person name="Turgeon B."/>
            <person name="Goodwin S."/>
            <person name="Spatafora J."/>
            <person name="Crous P."/>
            <person name="Grigoriev I."/>
        </authorList>
    </citation>
    <scope>NUCLEOTIDE SEQUENCE</scope>
    <source>
        <strain evidence="15">CBS 121167</strain>
    </source>
</reference>
<evidence type="ECO:0000256" key="10">
    <source>
        <dbReference type="ARBA" id="ARBA00023277"/>
    </source>
</evidence>
<dbReference type="PANTHER" id="PTHR33407">
    <property type="entry name" value="PECTATE LYASE F-RELATED"/>
    <property type="match status" value="1"/>
</dbReference>
<proteinExistence type="inferred from homology"/>